<dbReference type="SUPFAM" id="SSF46689">
    <property type="entry name" value="Homeodomain-like"/>
    <property type="match status" value="1"/>
</dbReference>
<organism evidence="5 6">
    <name type="scientific">Brevundimonas pondensis</name>
    <dbReference type="NCBI Taxonomy" id="2774189"/>
    <lineage>
        <taxon>Bacteria</taxon>
        <taxon>Pseudomonadati</taxon>
        <taxon>Pseudomonadota</taxon>
        <taxon>Alphaproteobacteria</taxon>
        <taxon>Caulobacterales</taxon>
        <taxon>Caulobacteraceae</taxon>
        <taxon>Brevundimonas</taxon>
    </lineage>
</organism>
<dbReference type="InterPro" id="IPR011051">
    <property type="entry name" value="RmlC_Cupin_sf"/>
</dbReference>
<evidence type="ECO:0000256" key="2">
    <source>
        <dbReference type="ARBA" id="ARBA00023163"/>
    </source>
</evidence>
<keyword evidence="6" id="KW-1185">Reference proteome</keyword>
<dbReference type="PROSITE" id="PS01124">
    <property type="entry name" value="HTH_ARAC_FAMILY_2"/>
    <property type="match status" value="1"/>
</dbReference>
<feature type="region of interest" description="Disordered" evidence="3">
    <location>
        <begin position="257"/>
        <end position="279"/>
    </location>
</feature>
<keyword evidence="2" id="KW-0804">Transcription</keyword>
<dbReference type="SUPFAM" id="SSF51182">
    <property type="entry name" value="RmlC-like cupins"/>
    <property type="match status" value="1"/>
</dbReference>
<dbReference type="Gene3D" id="2.60.120.10">
    <property type="entry name" value="Jelly Rolls"/>
    <property type="match status" value="1"/>
</dbReference>
<evidence type="ECO:0000259" key="4">
    <source>
        <dbReference type="PROSITE" id="PS01124"/>
    </source>
</evidence>
<keyword evidence="1" id="KW-0805">Transcription regulation</keyword>
<dbReference type="CDD" id="cd06124">
    <property type="entry name" value="cupin_NimR-like_N"/>
    <property type="match status" value="1"/>
</dbReference>
<dbReference type="InterPro" id="IPR009057">
    <property type="entry name" value="Homeodomain-like_sf"/>
</dbReference>
<evidence type="ECO:0000313" key="6">
    <source>
        <dbReference type="Proteomes" id="UP000663942"/>
    </source>
</evidence>
<dbReference type="InterPro" id="IPR018060">
    <property type="entry name" value="HTH_AraC"/>
</dbReference>
<dbReference type="Proteomes" id="UP000663942">
    <property type="component" value="Chromosome"/>
</dbReference>
<dbReference type="InterPro" id="IPR014710">
    <property type="entry name" value="RmlC-like_jellyroll"/>
</dbReference>
<proteinExistence type="predicted"/>
<dbReference type="PANTHER" id="PTHR11019">
    <property type="entry name" value="HTH-TYPE TRANSCRIPTIONAL REGULATOR NIMR"/>
    <property type="match status" value="1"/>
</dbReference>
<accession>A0ABX7SG00</accession>
<dbReference type="Pfam" id="PF12833">
    <property type="entry name" value="HTH_18"/>
    <property type="match status" value="1"/>
</dbReference>
<sequence>MVLQRDDMDEVPRAVVALGRLYPPAFELGEHRHRRAQFLYAASGVMVVSTPHGAWVAPPERGVWIPGETPHAVKMVGSVQTRSVLIEAGECAARSRTCEVVAVSPLLRQLLLEAFDVPTEYDLAGRDGLVMSLLLNEIDKAPPAGFAVPFPSHAALAELCQAFLNRPQANATIDGFADRLAMNRRRFTRLFRQETGLSFGEWRQRACLAVALPRLAAGEAVTTIALDLGYEGAGNFSTMFKRQVGVAPSLYLPHSGPSVRTGHAAPQSRARGKLAEADA</sequence>
<evidence type="ECO:0000313" key="5">
    <source>
        <dbReference type="EMBL" id="QTC86479.1"/>
    </source>
</evidence>
<dbReference type="PANTHER" id="PTHR11019:SF159">
    <property type="entry name" value="TRANSCRIPTIONAL REGULATOR-RELATED"/>
    <property type="match status" value="1"/>
</dbReference>
<reference evidence="5 6" key="1">
    <citation type="submission" date="2020-09" db="EMBL/GenBank/DDBJ databases">
        <title>Brevundimonas sp. LVF1 isolated from an oligotrophic pond in Goettingen, Germany.</title>
        <authorList>
            <person name="Friedrich I."/>
            <person name="Klassen A."/>
            <person name="Neubauer H."/>
            <person name="Schneider D."/>
            <person name="Hertel R."/>
            <person name="Daniel R."/>
        </authorList>
    </citation>
    <scope>NUCLEOTIDE SEQUENCE [LARGE SCALE GENOMIC DNA]</scope>
    <source>
        <strain evidence="5 6">LVF1</strain>
    </source>
</reference>
<dbReference type="EMBL" id="CP062006">
    <property type="protein sequence ID" value="QTC86479.1"/>
    <property type="molecule type" value="Genomic_DNA"/>
</dbReference>
<dbReference type="SMART" id="SM00342">
    <property type="entry name" value="HTH_ARAC"/>
    <property type="match status" value="1"/>
</dbReference>
<protein>
    <submittedName>
        <fullName evidence="5">Helix-turn-helix transcriptional regulator</fullName>
    </submittedName>
</protein>
<gene>
    <name evidence="5" type="ORF">IFE19_09905</name>
</gene>
<feature type="domain" description="HTH araC/xylS-type" evidence="4">
    <location>
        <begin position="154"/>
        <end position="254"/>
    </location>
</feature>
<name>A0ABX7SG00_9CAUL</name>
<dbReference type="Gene3D" id="1.10.10.60">
    <property type="entry name" value="Homeodomain-like"/>
    <property type="match status" value="1"/>
</dbReference>
<evidence type="ECO:0000256" key="1">
    <source>
        <dbReference type="ARBA" id="ARBA00023015"/>
    </source>
</evidence>
<dbReference type="RefSeq" id="WP_207821881.1">
    <property type="nucleotide sequence ID" value="NZ_CP062006.1"/>
</dbReference>
<evidence type="ECO:0000256" key="3">
    <source>
        <dbReference type="SAM" id="MobiDB-lite"/>
    </source>
</evidence>